<keyword evidence="7" id="KW-0032">Aminotransferase</keyword>
<dbReference type="Gene3D" id="3.90.1150.10">
    <property type="entry name" value="Aspartate Aminotransferase, domain 1"/>
    <property type="match status" value="1"/>
</dbReference>
<name>A0A7C4LJA3_9PLAN</name>
<dbReference type="CDD" id="cd00616">
    <property type="entry name" value="AHBA_syn"/>
    <property type="match status" value="1"/>
</dbReference>
<feature type="active site" description="Proton acceptor" evidence="4">
    <location>
        <position position="191"/>
    </location>
</feature>
<dbReference type="InterPro" id="IPR000653">
    <property type="entry name" value="DegT/StrS_aminotransferase"/>
</dbReference>
<evidence type="ECO:0000313" key="7">
    <source>
        <dbReference type="EMBL" id="HGT38153.1"/>
    </source>
</evidence>
<evidence type="ECO:0000256" key="2">
    <source>
        <dbReference type="ARBA" id="ARBA00022898"/>
    </source>
</evidence>
<dbReference type="GO" id="GO:0000271">
    <property type="term" value="P:polysaccharide biosynthetic process"/>
    <property type="evidence" value="ECO:0007669"/>
    <property type="project" value="TreeGrafter"/>
</dbReference>
<dbReference type="InterPro" id="IPR015424">
    <property type="entry name" value="PyrdxlP-dep_Trfase"/>
</dbReference>
<sequence length="394" mass="43802">MTAVGALKQFRIPFFRPSIGDEEIASVVETLQSGWLTTGPKVKRFEELFAAASGAKHAVAVSSCTAALHLALEAVGVGPGDKVLVPTLTFASTAEVVIHLGATPVLVDCRPDTYTVDTDGLERLIVAHRPKAMVPVHYAGQPCDMDRILDMARRYHVHVIEDAAHAIPSTYRGRPIGSLGSLTCFSFYANKTMTTGEGGMVTTNDQALADRVRLMSLHGISKDAWKRFSAEGSWYYEILAPGYKSNMTDIAAALGLCQLAKATQFWERRQAIARQYHAAFADIPEIITPAVSPDVRHAWHLYVIQIDTRQLAIDRNRFIQRLNEAGIGTSVHYLPLHMHPFYRERYGYRPEDLPVARQAYDRMISLPIYPRLTDDEVAYVAETVRRIVAEHRAT</sequence>
<accession>A0A7C4LJA3</accession>
<evidence type="ECO:0000256" key="1">
    <source>
        <dbReference type="ARBA" id="ARBA00001933"/>
    </source>
</evidence>
<dbReference type="EMBL" id="DSVQ01000006">
    <property type="protein sequence ID" value="HGT38153.1"/>
    <property type="molecule type" value="Genomic_DNA"/>
</dbReference>
<keyword evidence="7" id="KW-0808">Transferase</keyword>
<dbReference type="PANTHER" id="PTHR30244:SF34">
    <property type="entry name" value="DTDP-4-AMINO-4,6-DIDEOXYGALACTOSE TRANSAMINASE"/>
    <property type="match status" value="1"/>
</dbReference>
<feature type="modified residue" description="N6-(pyridoxal phosphate)lysine" evidence="5">
    <location>
        <position position="191"/>
    </location>
</feature>
<comment type="caution">
    <text evidence="7">The sequence shown here is derived from an EMBL/GenBank/DDBJ whole genome shotgun (WGS) entry which is preliminary data.</text>
</comment>
<comment type="cofactor">
    <cofactor evidence="1">
        <name>pyridoxal 5'-phosphate</name>
        <dbReference type="ChEBI" id="CHEBI:597326"/>
    </cofactor>
</comment>
<keyword evidence="2 5" id="KW-0663">Pyridoxal phosphate</keyword>
<dbReference type="SUPFAM" id="SSF53383">
    <property type="entry name" value="PLP-dependent transferases"/>
    <property type="match status" value="1"/>
</dbReference>
<evidence type="ECO:0000256" key="4">
    <source>
        <dbReference type="PIRSR" id="PIRSR000390-1"/>
    </source>
</evidence>
<reference evidence="7" key="1">
    <citation type="journal article" date="2020" name="mSystems">
        <title>Genome- and Community-Level Interaction Insights into Carbon Utilization and Element Cycling Functions of Hydrothermarchaeota in Hydrothermal Sediment.</title>
        <authorList>
            <person name="Zhou Z."/>
            <person name="Liu Y."/>
            <person name="Xu W."/>
            <person name="Pan J."/>
            <person name="Luo Z.H."/>
            <person name="Li M."/>
        </authorList>
    </citation>
    <scope>NUCLEOTIDE SEQUENCE [LARGE SCALE GENOMIC DNA]</scope>
    <source>
        <strain evidence="7">SpSt-508</strain>
    </source>
</reference>
<dbReference type="PIRSF" id="PIRSF000390">
    <property type="entry name" value="PLP_StrS"/>
    <property type="match status" value="1"/>
</dbReference>
<dbReference type="Pfam" id="PF01041">
    <property type="entry name" value="DegT_DnrJ_EryC1"/>
    <property type="match status" value="1"/>
</dbReference>
<dbReference type="PANTHER" id="PTHR30244">
    <property type="entry name" value="TRANSAMINASE"/>
    <property type="match status" value="1"/>
</dbReference>
<dbReference type="GO" id="GO:0008483">
    <property type="term" value="F:transaminase activity"/>
    <property type="evidence" value="ECO:0007669"/>
    <property type="project" value="UniProtKB-KW"/>
</dbReference>
<dbReference type="GO" id="GO:0030170">
    <property type="term" value="F:pyridoxal phosphate binding"/>
    <property type="evidence" value="ECO:0007669"/>
    <property type="project" value="TreeGrafter"/>
</dbReference>
<organism evidence="7">
    <name type="scientific">Schlesneria paludicola</name>
    <dbReference type="NCBI Taxonomy" id="360056"/>
    <lineage>
        <taxon>Bacteria</taxon>
        <taxon>Pseudomonadati</taxon>
        <taxon>Planctomycetota</taxon>
        <taxon>Planctomycetia</taxon>
        <taxon>Planctomycetales</taxon>
        <taxon>Planctomycetaceae</taxon>
        <taxon>Schlesneria</taxon>
    </lineage>
</organism>
<dbReference type="InterPro" id="IPR015421">
    <property type="entry name" value="PyrdxlP-dep_Trfase_major"/>
</dbReference>
<dbReference type="InterPro" id="IPR015422">
    <property type="entry name" value="PyrdxlP-dep_Trfase_small"/>
</dbReference>
<evidence type="ECO:0000256" key="3">
    <source>
        <dbReference type="ARBA" id="ARBA00037999"/>
    </source>
</evidence>
<gene>
    <name evidence="7" type="ORF">ENS64_02625</name>
</gene>
<protein>
    <submittedName>
        <fullName evidence="7">DegT/DnrJ/EryC1/StrS aminotransferase family protein</fullName>
    </submittedName>
</protein>
<evidence type="ECO:0000256" key="6">
    <source>
        <dbReference type="RuleBase" id="RU004508"/>
    </source>
</evidence>
<comment type="similarity">
    <text evidence="3 6">Belongs to the DegT/DnrJ/EryC1 family.</text>
</comment>
<dbReference type="AlphaFoldDB" id="A0A7C4LJA3"/>
<proteinExistence type="inferred from homology"/>
<evidence type="ECO:0000256" key="5">
    <source>
        <dbReference type="PIRSR" id="PIRSR000390-2"/>
    </source>
</evidence>
<dbReference type="Gene3D" id="3.40.640.10">
    <property type="entry name" value="Type I PLP-dependent aspartate aminotransferase-like (Major domain)"/>
    <property type="match status" value="1"/>
</dbReference>
<dbReference type="FunFam" id="3.90.1150.10:FF:000030">
    <property type="entry name" value="UDP-4-amino-4-deoxy-L-arabinose--oxoglutarate aminotransferase"/>
    <property type="match status" value="1"/>
</dbReference>